<dbReference type="Proteomes" id="UP000306585">
    <property type="component" value="Unassembled WGS sequence"/>
</dbReference>
<dbReference type="SMART" id="SM00450">
    <property type="entry name" value="RHOD"/>
    <property type="match status" value="1"/>
</dbReference>
<dbReference type="InterPro" id="IPR036873">
    <property type="entry name" value="Rhodanese-like_dom_sf"/>
</dbReference>
<sequence>MAEHDITPRQLKAMMDMDPGLYVLDVREPHELAICRIEGTKTIPLGELAQRFSEVPQDKPVVVHCKLGGRSAKAVELLQSQGYSNVQNLAGGIICWIDEVDNSLTRY</sequence>
<evidence type="ECO:0000313" key="2">
    <source>
        <dbReference type="EMBL" id="TLS68607.1"/>
    </source>
</evidence>
<dbReference type="PROSITE" id="PS50206">
    <property type="entry name" value="RHODANESE_3"/>
    <property type="match status" value="1"/>
</dbReference>
<feature type="domain" description="Rhodanese" evidence="1">
    <location>
        <begin position="17"/>
        <end position="105"/>
    </location>
</feature>
<reference evidence="2 3" key="1">
    <citation type="journal article" date="2019" name="Appl. Environ. Microbiol.">
        <title>Environmental Evidence and Genomic Insight of Iron-oxidizing Bacteria Preference Towards More Corrosion Resistant Stainless Steel at Higher Salinities.</title>
        <authorList>
            <person name="Garrison C.E."/>
            <person name="Price K.A."/>
            <person name="Field E.K."/>
        </authorList>
    </citation>
    <scope>NUCLEOTIDE SEQUENCE [LARGE SCALE GENOMIC DNA]</scope>
    <source>
        <strain evidence="2 3">P3</strain>
    </source>
</reference>
<dbReference type="SUPFAM" id="SSF52821">
    <property type="entry name" value="Rhodanese/Cell cycle control phosphatase"/>
    <property type="match status" value="1"/>
</dbReference>
<dbReference type="AlphaFoldDB" id="A0A5R9GX70"/>
<dbReference type="PANTHER" id="PTHR43031:SF17">
    <property type="entry name" value="SULFURTRANSFERASE YTWF-RELATED"/>
    <property type="match status" value="1"/>
</dbReference>
<dbReference type="InterPro" id="IPR001763">
    <property type="entry name" value="Rhodanese-like_dom"/>
</dbReference>
<dbReference type="InterPro" id="IPR050229">
    <property type="entry name" value="GlpE_sulfurtransferase"/>
</dbReference>
<dbReference type="Pfam" id="PF00581">
    <property type="entry name" value="Rhodanese"/>
    <property type="match status" value="1"/>
</dbReference>
<dbReference type="OrthoDB" id="9811849at2"/>
<protein>
    <recommendedName>
        <fullName evidence="1">Rhodanese domain-containing protein</fullName>
    </recommendedName>
</protein>
<proteinExistence type="predicted"/>
<organism evidence="2 3">
    <name type="scientific">Mariprofundus erugo</name>
    <dbReference type="NCBI Taxonomy" id="2528639"/>
    <lineage>
        <taxon>Bacteria</taxon>
        <taxon>Pseudomonadati</taxon>
        <taxon>Pseudomonadota</taxon>
        <taxon>Candidatius Mariprofundia</taxon>
        <taxon>Mariprofundales</taxon>
        <taxon>Mariprofundaceae</taxon>
        <taxon>Mariprofundus</taxon>
    </lineage>
</organism>
<dbReference type="RefSeq" id="WP_138238227.1">
    <property type="nucleotide sequence ID" value="NZ_VBRY01000002.1"/>
</dbReference>
<keyword evidence="3" id="KW-1185">Reference proteome</keyword>
<dbReference type="PANTHER" id="PTHR43031">
    <property type="entry name" value="FAD-DEPENDENT OXIDOREDUCTASE"/>
    <property type="match status" value="1"/>
</dbReference>
<comment type="caution">
    <text evidence="2">The sequence shown here is derived from an EMBL/GenBank/DDBJ whole genome shotgun (WGS) entry which is preliminary data.</text>
</comment>
<gene>
    <name evidence="2" type="ORF">FEF65_02560</name>
</gene>
<accession>A0A5R9GX70</accession>
<evidence type="ECO:0000313" key="3">
    <source>
        <dbReference type="Proteomes" id="UP000306585"/>
    </source>
</evidence>
<name>A0A5R9GX70_9PROT</name>
<evidence type="ECO:0000259" key="1">
    <source>
        <dbReference type="PROSITE" id="PS50206"/>
    </source>
</evidence>
<dbReference type="EMBL" id="VBRY01000002">
    <property type="protein sequence ID" value="TLS68607.1"/>
    <property type="molecule type" value="Genomic_DNA"/>
</dbReference>
<dbReference type="Gene3D" id="3.40.250.10">
    <property type="entry name" value="Rhodanese-like domain"/>
    <property type="match status" value="1"/>
</dbReference>